<organism evidence="2 3">
    <name type="scientific">Candidatus Nomurabacteria bacterium RIFCSPHIGHO2_01_FULL_42_15</name>
    <dbReference type="NCBI Taxonomy" id="1801742"/>
    <lineage>
        <taxon>Bacteria</taxon>
        <taxon>Candidatus Nomuraibacteriota</taxon>
    </lineage>
</organism>
<dbReference type="InterPro" id="IPR039143">
    <property type="entry name" value="GNPNAT1-like"/>
</dbReference>
<dbReference type="Proteomes" id="UP000178235">
    <property type="component" value="Unassembled WGS sequence"/>
</dbReference>
<dbReference type="EMBL" id="MFTS01000003">
    <property type="protein sequence ID" value="OGI68531.1"/>
    <property type="molecule type" value="Genomic_DNA"/>
</dbReference>
<dbReference type="PANTHER" id="PTHR13355:SF11">
    <property type="entry name" value="GLUCOSAMINE 6-PHOSPHATE N-ACETYLTRANSFERASE"/>
    <property type="match status" value="1"/>
</dbReference>
<dbReference type="PANTHER" id="PTHR13355">
    <property type="entry name" value="GLUCOSAMINE 6-PHOSPHATE N-ACETYLTRANSFERASE"/>
    <property type="match status" value="1"/>
</dbReference>
<reference evidence="2 3" key="1">
    <citation type="journal article" date="2016" name="Nat. Commun.">
        <title>Thousands of microbial genomes shed light on interconnected biogeochemical processes in an aquifer system.</title>
        <authorList>
            <person name="Anantharaman K."/>
            <person name="Brown C.T."/>
            <person name="Hug L.A."/>
            <person name="Sharon I."/>
            <person name="Castelle C.J."/>
            <person name="Probst A.J."/>
            <person name="Thomas B.C."/>
            <person name="Singh A."/>
            <person name="Wilkins M.J."/>
            <person name="Karaoz U."/>
            <person name="Brodie E.L."/>
            <person name="Williams K.H."/>
            <person name="Hubbard S.S."/>
            <person name="Banfield J.F."/>
        </authorList>
    </citation>
    <scope>NUCLEOTIDE SEQUENCE [LARGE SCALE GENOMIC DNA]</scope>
</reference>
<dbReference type="PROSITE" id="PS51186">
    <property type="entry name" value="GNAT"/>
    <property type="match status" value="1"/>
</dbReference>
<dbReference type="GO" id="GO:0004343">
    <property type="term" value="F:glucosamine 6-phosphate N-acetyltransferase activity"/>
    <property type="evidence" value="ECO:0007669"/>
    <property type="project" value="TreeGrafter"/>
</dbReference>
<name>A0A1F6VFV2_9BACT</name>
<proteinExistence type="predicted"/>
<dbReference type="InterPro" id="IPR000182">
    <property type="entry name" value="GNAT_dom"/>
</dbReference>
<dbReference type="Gene3D" id="3.40.630.30">
    <property type="match status" value="1"/>
</dbReference>
<feature type="domain" description="N-acetyltransferase" evidence="1">
    <location>
        <begin position="1"/>
        <end position="113"/>
    </location>
</feature>
<evidence type="ECO:0000313" key="3">
    <source>
        <dbReference type="Proteomes" id="UP000178235"/>
    </source>
</evidence>
<gene>
    <name evidence="2" type="ORF">A2738_01460</name>
</gene>
<comment type="caution">
    <text evidence="2">The sequence shown here is derived from an EMBL/GenBank/DDBJ whole genome shotgun (WGS) entry which is preliminary data.</text>
</comment>
<dbReference type="CDD" id="cd04301">
    <property type="entry name" value="NAT_SF"/>
    <property type="match status" value="1"/>
</dbReference>
<dbReference type="SUPFAM" id="SSF55729">
    <property type="entry name" value="Acyl-CoA N-acyltransferases (Nat)"/>
    <property type="match status" value="1"/>
</dbReference>
<evidence type="ECO:0000313" key="2">
    <source>
        <dbReference type="EMBL" id="OGI68531.1"/>
    </source>
</evidence>
<dbReference type="Pfam" id="PF00583">
    <property type="entry name" value="Acetyltransf_1"/>
    <property type="match status" value="1"/>
</dbReference>
<evidence type="ECO:0000259" key="1">
    <source>
        <dbReference type="PROSITE" id="PS51186"/>
    </source>
</evidence>
<accession>A0A1F6VFV2</accession>
<sequence>MEIKLSKENKSYAIKVTAEVDGEILGRAYLYIMFNDLHKAPFGFLEDVFVSEENRSKGIGTKLVNEVIEKAKNLNCYKIICTSRYESPKVHALYSKLGFKDHGKEFRMDLANK</sequence>
<dbReference type="AlphaFoldDB" id="A0A1F6VFV2"/>
<dbReference type="InterPro" id="IPR016181">
    <property type="entry name" value="Acyl_CoA_acyltransferase"/>
</dbReference>
<protein>
    <recommendedName>
        <fullName evidence="1">N-acetyltransferase domain-containing protein</fullName>
    </recommendedName>
</protein>